<feature type="domain" description="Thiamine phosphate synthase/TenI" evidence="3">
    <location>
        <begin position="16"/>
        <end position="192"/>
    </location>
</feature>
<dbReference type="Proteomes" id="UP001165302">
    <property type="component" value="Unassembled WGS sequence"/>
</dbReference>
<dbReference type="RefSeq" id="WP_225553242.1">
    <property type="nucleotide sequence ID" value="NZ_JADEYP010000016.1"/>
</dbReference>
<sequence length="219" mass="25543">MAYRKIKYNSDIKGVYVILDMRTFAVRDLRKLDYLLSEQVMAVQIWDNNLLPNRDLMISLIEVVHQHNIPILINNKYELLQDYDFDGVHFDDIPNEWNTINELLKDKILGVTCTNDLNIVEWATKHQLDYLSFCSMFPSENNTRCVLVDRELIRCVQRQYKIPIFLAGGITPQNMKLLDGINYVGIAIVSGLMKADDPKVIVNEFYQALNTNYENKYNT</sequence>
<protein>
    <submittedName>
        <fullName evidence="4">Thiamine phosphate synthase</fullName>
    </submittedName>
</protein>
<evidence type="ECO:0000256" key="1">
    <source>
        <dbReference type="ARBA" id="ARBA00004948"/>
    </source>
</evidence>
<dbReference type="SUPFAM" id="SSF51391">
    <property type="entry name" value="Thiamin phosphate synthase"/>
    <property type="match status" value="1"/>
</dbReference>
<proteinExistence type="predicted"/>
<dbReference type="InterPro" id="IPR022998">
    <property type="entry name" value="ThiamineP_synth_TenI"/>
</dbReference>
<evidence type="ECO:0000256" key="2">
    <source>
        <dbReference type="ARBA" id="ARBA00022977"/>
    </source>
</evidence>
<gene>
    <name evidence="4" type="ORF">IPZ78_09950</name>
</gene>
<dbReference type="PANTHER" id="PTHR20857">
    <property type="entry name" value="THIAMINE-PHOSPHATE PYROPHOSPHORYLASE"/>
    <property type="match status" value="1"/>
</dbReference>
<comment type="caution">
    <text evidence="4">The sequence shown here is derived from an EMBL/GenBank/DDBJ whole genome shotgun (WGS) entry which is preliminary data.</text>
</comment>
<dbReference type="Gene3D" id="3.20.20.70">
    <property type="entry name" value="Aldolase class I"/>
    <property type="match status" value="1"/>
</dbReference>
<dbReference type="EMBL" id="JADEYP010000016">
    <property type="protein sequence ID" value="MCA5005475.1"/>
    <property type="molecule type" value="Genomic_DNA"/>
</dbReference>
<dbReference type="InterPro" id="IPR036206">
    <property type="entry name" value="ThiamineP_synth_sf"/>
</dbReference>
<dbReference type="Pfam" id="PF02581">
    <property type="entry name" value="TMP-TENI"/>
    <property type="match status" value="1"/>
</dbReference>
<dbReference type="PANTHER" id="PTHR20857:SF15">
    <property type="entry name" value="THIAMINE-PHOSPHATE SYNTHASE"/>
    <property type="match status" value="1"/>
</dbReference>
<reference evidence="4" key="1">
    <citation type="submission" date="2020-10" db="EMBL/GenBank/DDBJ databases">
        <authorList>
            <person name="Lu T."/>
            <person name="Wang Q."/>
            <person name="Han X."/>
        </authorList>
    </citation>
    <scope>NUCLEOTIDE SEQUENCE</scope>
    <source>
        <strain evidence="4">WQ 366</strain>
    </source>
</reference>
<accession>A0ABS7Z5K1</accession>
<keyword evidence="5" id="KW-1185">Reference proteome</keyword>
<evidence type="ECO:0000313" key="4">
    <source>
        <dbReference type="EMBL" id="MCA5005475.1"/>
    </source>
</evidence>
<dbReference type="InterPro" id="IPR013785">
    <property type="entry name" value="Aldolase_TIM"/>
</dbReference>
<comment type="pathway">
    <text evidence="1">Cofactor biosynthesis; thiamine diphosphate biosynthesis.</text>
</comment>
<dbReference type="CDD" id="cd00564">
    <property type="entry name" value="TMP_TenI"/>
    <property type="match status" value="1"/>
</dbReference>
<evidence type="ECO:0000259" key="3">
    <source>
        <dbReference type="Pfam" id="PF02581"/>
    </source>
</evidence>
<organism evidence="4 5">
    <name type="scientific">Sphingobacterium bovistauri</name>
    <dbReference type="NCBI Taxonomy" id="2781959"/>
    <lineage>
        <taxon>Bacteria</taxon>
        <taxon>Pseudomonadati</taxon>
        <taxon>Bacteroidota</taxon>
        <taxon>Sphingobacteriia</taxon>
        <taxon>Sphingobacteriales</taxon>
        <taxon>Sphingobacteriaceae</taxon>
        <taxon>Sphingobacterium</taxon>
    </lineage>
</organism>
<evidence type="ECO:0000313" key="5">
    <source>
        <dbReference type="Proteomes" id="UP001165302"/>
    </source>
</evidence>
<keyword evidence="2" id="KW-0784">Thiamine biosynthesis</keyword>
<name>A0ABS7Z5K1_9SPHI</name>